<reference evidence="3 4" key="1">
    <citation type="submission" date="2019-08" db="EMBL/GenBank/DDBJ databases">
        <title>The genome sequence of a newly discovered highly antifungal drug resistant Aspergillus species, Aspergillus tanneri NIH 1004.</title>
        <authorList>
            <person name="Mounaud S."/>
            <person name="Singh I."/>
            <person name="Joardar V."/>
            <person name="Pakala S."/>
            <person name="Pakala S."/>
            <person name="Venepally P."/>
            <person name="Chung J.K."/>
            <person name="Losada L."/>
            <person name="Nierman W.C."/>
        </authorList>
    </citation>
    <scope>NUCLEOTIDE SEQUENCE [LARGE SCALE GENOMIC DNA]</scope>
    <source>
        <strain evidence="3 4">NIH1004</strain>
    </source>
</reference>
<feature type="domain" description="AB hydrolase-1" evidence="2">
    <location>
        <begin position="4"/>
        <end position="236"/>
    </location>
</feature>
<protein>
    <recommendedName>
        <fullName evidence="2">AB hydrolase-1 domain-containing protein</fullName>
    </recommendedName>
</protein>
<dbReference type="PANTHER" id="PTHR37017:SF11">
    <property type="entry name" value="ESTERASE_LIPASE_THIOESTERASE DOMAIN-CONTAINING PROTEIN"/>
    <property type="match status" value="1"/>
</dbReference>
<evidence type="ECO:0000259" key="2">
    <source>
        <dbReference type="Pfam" id="PF12697"/>
    </source>
</evidence>
<sequence>MTTILFVPGAWITPAFYQPFLQALTDARYDVRYANYPSLDPKDPSAADCLADTKAIASVLTPIVEDECKDVLVLMHSYAGMPGAAAAAGLAKSQRAQKGKTGGVIGLLFLGAFVVPESLSCAGLQGGNLPPWILLDNPSANLNIPDDPVNNFAADVDPGLTQSLAANIKPHSTLSFTSSQPYPAWAEEAFQGRLAFIVTTEDRAVPKEAQYGMMAATQQPWIVKEIPSSHCGPFLDRIDKTEGRGILAVRVLSADHRDPPAMGTPTMQKPRCSVDGKPPRLGRRGSPTTIGVFLVLLLGGRELGLSNI</sequence>
<dbReference type="GeneID" id="54331908"/>
<feature type="region of interest" description="Disordered" evidence="1">
    <location>
        <begin position="257"/>
        <end position="281"/>
    </location>
</feature>
<dbReference type="Proteomes" id="UP000324241">
    <property type="component" value="Unassembled WGS sequence"/>
</dbReference>
<accession>A0A5M9MDD9</accession>
<dbReference type="AlphaFoldDB" id="A0A5M9MDD9"/>
<dbReference type="Pfam" id="PF12697">
    <property type="entry name" value="Abhydrolase_6"/>
    <property type="match status" value="1"/>
</dbReference>
<dbReference type="RefSeq" id="XP_033424356.1">
    <property type="nucleotide sequence ID" value="XM_033573804.1"/>
</dbReference>
<organism evidence="3 4">
    <name type="scientific">Aspergillus tanneri</name>
    <dbReference type="NCBI Taxonomy" id="1220188"/>
    <lineage>
        <taxon>Eukaryota</taxon>
        <taxon>Fungi</taxon>
        <taxon>Dikarya</taxon>
        <taxon>Ascomycota</taxon>
        <taxon>Pezizomycotina</taxon>
        <taxon>Eurotiomycetes</taxon>
        <taxon>Eurotiomycetidae</taxon>
        <taxon>Eurotiales</taxon>
        <taxon>Aspergillaceae</taxon>
        <taxon>Aspergillus</taxon>
        <taxon>Aspergillus subgen. Circumdati</taxon>
    </lineage>
</organism>
<evidence type="ECO:0000313" key="4">
    <source>
        <dbReference type="Proteomes" id="UP000324241"/>
    </source>
</evidence>
<proteinExistence type="predicted"/>
<evidence type="ECO:0000256" key="1">
    <source>
        <dbReference type="SAM" id="MobiDB-lite"/>
    </source>
</evidence>
<evidence type="ECO:0000313" key="3">
    <source>
        <dbReference type="EMBL" id="KAA8644995.1"/>
    </source>
</evidence>
<dbReference type="Gene3D" id="3.40.50.1820">
    <property type="entry name" value="alpha/beta hydrolase"/>
    <property type="match status" value="1"/>
</dbReference>
<dbReference type="VEuPathDB" id="FungiDB:EYZ11_011628"/>
<dbReference type="OrthoDB" id="408373at2759"/>
<comment type="caution">
    <text evidence="3">The sequence shown here is derived from an EMBL/GenBank/DDBJ whole genome shotgun (WGS) entry which is preliminary data.</text>
</comment>
<gene>
    <name evidence="3" type="ORF">ATNIH1004_009206</name>
</gene>
<dbReference type="PANTHER" id="PTHR37017">
    <property type="entry name" value="AB HYDROLASE-1 DOMAIN-CONTAINING PROTEIN-RELATED"/>
    <property type="match status" value="1"/>
</dbReference>
<dbReference type="InterPro" id="IPR029058">
    <property type="entry name" value="AB_hydrolase_fold"/>
</dbReference>
<dbReference type="InterPro" id="IPR000073">
    <property type="entry name" value="AB_hydrolase_1"/>
</dbReference>
<name>A0A5M9MDD9_9EURO</name>
<dbReference type="SUPFAM" id="SSF53474">
    <property type="entry name" value="alpha/beta-Hydrolases"/>
    <property type="match status" value="1"/>
</dbReference>
<dbReference type="EMBL" id="QUQM01000006">
    <property type="protein sequence ID" value="KAA8644995.1"/>
    <property type="molecule type" value="Genomic_DNA"/>
</dbReference>
<dbReference type="InterPro" id="IPR052897">
    <property type="entry name" value="Sec-Metab_Biosynth_Hydrolase"/>
</dbReference>